<protein>
    <submittedName>
        <fullName evidence="1">Uncharacterized protein</fullName>
    </submittedName>
</protein>
<dbReference type="AlphaFoldDB" id="A0A740PMC5"/>
<comment type="caution">
    <text evidence="1">The sequence shown here is derived from an EMBL/GenBank/DDBJ whole genome shotgun (WGS) entry which is preliminary data.</text>
</comment>
<proteinExistence type="predicted"/>
<evidence type="ECO:0000313" key="1">
    <source>
        <dbReference type="EMBL" id="HAF0292582.1"/>
    </source>
</evidence>
<feature type="non-terminal residue" evidence="1">
    <location>
        <position position="116"/>
    </location>
</feature>
<accession>A0A740PMC5</accession>
<reference evidence="1" key="1">
    <citation type="journal article" date="2018" name="Genome Biol.">
        <title>SKESA: strategic k-mer extension for scrupulous assemblies.</title>
        <authorList>
            <person name="Souvorov A."/>
            <person name="Agarwala R."/>
            <person name="Lipman D.J."/>
        </authorList>
    </citation>
    <scope>NUCLEOTIDE SEQUENCE</scope>
    <source>
        <strain evidence="1">N26921</strain>
    </source>
</reference>
<reference evidence="1" key="2">
    <citation type="submission" date="2018-07" db="EMBL/GenBank/DDBJ databases">
        <authorList>
            <consortium name="NCBI Pathogen Detection Project"/>
        </authorList>
    </citation>
    <scope>NUCLEOTIDE SEQUENCE</scope>
    <source>
        <strain evidence="1">N26921</strain>
    </source>
</reference>
<gene>
    <name evidence="1" type="ORF">G9C53_004988</name>
</gene>
<dbReference type="EMBL" id="DAATVL010000076">
    <property type="protein sequence ID" value="HAF0292582.1"/>
    <property type="molecule type" value="Genomic_DNA"/>
</dbReference>
<organism evidence="1">
    <name type="scientific">Salmonella enterica subsp. enterica serovar Typhimurium var. 5-</name>
    <dbReference type="NCBI Taxonomy" id="1620419"/>
    <lineage>
        <taxon>Bacteria</taxon>
        <taxon>Pseudomonadati</taxon>
        <taxon>Pseudomonadota</taxon>
        <taxon>Gammaproteobacteria</taxon>
        <taxon>Enterobacterales</taxon>
        <taxon>Enterobacteriaceae</taxon>
        <taxon>Salmonella</taxon>
    </lineage>
</organism>
<name>A0A740PMC5_SALTM</name>
<sequence>MVEKNSLNDQTMRYILEFETAIPTGTAIENKKLVEMFKKSQFYKHEFESYIENAVNKAIWYAVKRSGSWSMGKGVYTKVFKPDPNRSVYIKYLSENLYNVLVLKNQIKDDVLKTYH</sequence>